<protein>
    <recommendedName>
        <fullName evidence="2">Alcohol dehydrogenase-like C-terminal domain-containing protein</fullName>
    </recommendedName>
</protein>
<dbReference type="EMBL" id="BARS01000125">
    <property type="protein sequence ID" value="GAF72271.1"/>
    <property type="molecule type" value="Genomic_DNA"/>
</dbReference>
<evidence type="ECO:0000313" key="1">
    <source>
        <dbReference type="EMBL" id="GAF72271.1"/>
    </source>
</evidence>
<proteinExistence type="predicted"/>
<evidence type="ECO:0008006" key="2">
    <source>
        <dbReference type="Google" id="ProtNLM"/>
    </source>
</evidence>
<gene>
    <name evidence="1" type="ORF">S01H1_00365</name>
</gene>
<name>X0SAQ9_9ZZZZ</name>
<reference evidence="1" key="1">
    <citation type="journal article" date="2014" name="Front. Microbiol.">
        <title>High frequency of phylogenetically diverse reductive dehalogenase-homologous genes in deep subseafloor sedimentary metagenomes.</title>
        <authorList>
            <person name="Kawai M."/>
            <person name="Futagami T."/>
            <person name="Toyoda A."/>
            <person name="Takaki Y."/>
            <person name="Nishi S."/>
            <person name="Hori S."/>
            <person name="Arai W."/>
            <person name="Tsubouchi T."/>
            <person name="Morono Y."/>
            <person name="Uchiyama I."/>
            <person name="Ito T."/>
            <person name="Fujiyama A."/>
            <person name="Inagaki F."/>
            <person name="Takami H."/>
        </authorList>
    </citation>
    <scope>NUCLEOTIDE SEQUENCE</scope>
    <source>
        <strain evidence="1">Expedition CK06-06</strain>
    </source>
</reference>
<dbReference type="Gene3D" id="3.40.50.720">
    <property type="entry name" value="NAD(P)-binding Rossmann-like Domain"/>
    <property type="match status" value="1"/>
</dbReference>
<organism evidence="1">
    <name type="scientific">marine sediment metagenome</name>
    <dbReference type="NCBI Taxonomy" id="412755"/>
    <lineage>
        <taxon>unclassified sequences</taxon>
        <taxon>metagenomes</taxon>
        <taxon>ecological metagenomes</taxon>
    </lineage>
</organism>
<comment type="caution">
    <text evidence="1">The sequence shown here is derived from an EMBL/GenBank/DDBJ whole genome shotgun (WGS) entry which is preliminary data.</text>
</comment>
<dbReference type="Gene3D" id="3.90.180.10">
    <property type="entry name" value="Medium-chain alcohol dehydrogenases, catalytic domain"/>
    <property type="match status" value="1"/>
</dbReference>
<sequence length="112" mass="12469">MIAPGHALIPKGTLIPNSGEGGRWIGPLGRIVEALVLSLFVRQKLRPFVSMGKNEDLVVLKELIKELIEAGKIKSVIDRRYPLEQIAEAHRYVDKGHKKGNVVITVEHNKKT</sequence>
<dbReference type="AlphaFoldDB" id="X0SAQ9"/>
<accession>X0SAQ9</accession>
<dbReference type="Pfam" id="PF13602">
    <property type="entry name" value="ADH_zinc_N_2"/>
    <property type="match status" value="1"/>
</dbReference>